<protein>
    <recommendedName>
        <fullName evidence="4">Phage protein</fullName>
    </recommendedName>
</protein>
<name>A0AAW9PDB5_KLEVA</name>
<evidence type="ECO:0000256" key="1">
    <source>
        <dbReference type="SAM" id="MobiDB-lite"/>
    </source>
</evidence>
<sequence>MSYFGLNQSNQNQLSETAASSPIGLKSDVGFFDNAVGAGVSGLYSGLVAKPDQLLWAGMDKVVSPLSRFINENTPVRDSSEEYIAEQRRLATQQVKRLTPDAGTTGTAGQILFGLFDMGGQAVAGTAIGGPLGGAAAVTSLQGFSEFERLRSEGVDLSTAQDVALIHGITTGAGTLIPMSIGLRAGGALAEGVGAQISRTGENALLNAGAAVSRAAPDVAYAAGSNLAFGMALRGMTAETLRNAGYDDMAGQYDVFDRQAMAIDAVLGVAFGGLGRFVNSRGENVRAPVFAPSDVDAALAANAAHHAEIDIAPGVPVNVLSRDAHAQALQQAMRNVSEGNPVDVASIVDPAAFSEIPGRRSLIAQSLDEVLFNAEEGTAARAADTRRLEELAAQLLPRGERQVYQSEVANSQRLIDNLTEQRNQVLSEEPAGNGKALARARADKQGRLRDLDQRITEAQGRLEFSRNTLAPHEPGGQFYEARAELSRRRQAESDLNAQALSYYKTAEVRSADEAAPPDTATHVRNSDQQRTQSESEMGDIDVKAAEESLTTAPDMMITTLDDEGNPQSRSARELLDEANRENEQAIQDSSLFDVAVACFLRG</sequence>
<feature type="region of interest" description="Disordered" evidence="1">
    <location>
        <begin position="426"/>
        <end position="449"/>
    </location>
</feature>
<proteinExistence type="predicted"/>
<dbReference type="AlphaFoldDB" id="A0AAW9PDB5"/>
<organism evidence="2 3">
    <name type="scientific">Klebsiella variicola</name>
    <dbReference type="NCBI Taxonomy" id="244366"/>
    <lineage>
        <taxon>Bacteria</taxon>
        <taxon>Pseudomonadati</taxon>
        <taxon>Pseudomonadota</taxon>
        <taxon>Gammaproteobacteria</taxon>
        <taxon>Enterobacterales</taxon>
        <taxon>Enterobacteriaceae</taxon>
        <taxon>Klebsiella/Raoultella group</taxon>
        <taxon>Klebsiella</taxon>
        <taxon>Klebsiella pneumoniae complex</taxon>
    </lineage>
</organism>
<reference evidence="2" key="2">
    <citation type="submission" date="2024-01" db="EMBL/GenBank/DDBJ databases">
        <authorList>
            <person name="Macesic N."/>
        </authorList>
    </citation>
    <scope>NUCLEOTIDE SEQUENCE</scope>
    <source>
        <strain evidence="2">CPO071</strain>
    </source>
</reference>
<gene>
    <name evidence="2" type="ORF">QAB22_007605</name>
</gene>
<reference evidence="2" key="1">
    <citation type="journal article" date="2023" name="Nat. Commun.">
        <title>Genomic dissection of endemic carbapenem resistance reveals metallo-beta-lactamase dissemination through clonal, plasmid and integron transfer.</title>
        <authorList>
            <person name="Macesic N."/>
            <person name="Hawkey J."/>
            <person name="Vezina B."/>
            <person name="Wisniewski J.A."/>
            <person name="Cottingham H."/>
            <person name="Blakeway L.V."/>
            <person name="Harshegyi T."/>
            <person name="Pragastis K."/>
            <person name="Badoordeen G.Z."/>
            <person name="Dennison A."/>
            <person name="Spelman D.W."/>
            <person name="Jenney A.W.J."/>
            <person name="Peleg A.Y."/>
        </authorList>
    </citation>
    <scope>NUCLEOTIDE SEQUENCE</scope>
    <source>
        <strain evidence="2">CPO071</strain>
    </source>
</reference>
<comment type="caution">
    <text evidence="2">The sequence shown here is derived from an EMBL/GenBank/DDBJ whole genome shotgun (WGS) entry which is preliminary data.</text>
</comment>
<feature type="compositionally biased region" description="Basic and acidic residues" evidence="1">
    <location>
        <begin position="440"/>
        <end position="449"/>
    </location>
</feature>
<evidence type="ECO:0008006" key="4">
    <source>
        <dbReference type="Google" id="ProtNLM"/>
    </source>
</evidence>
<feature type="compositionally biased region" description="Polar residues" evidence="1">
    <location>
        <begin position="522"/>
        <end position="535"/>
    </location>
</feature>
<dbReference type="Proteomes" id="UP001176846">
    <property type="component" value="Unassembled WGS sequence"/>
</dbReference>
<dbReference type="RefSeq" id="WP_049190121.1">
    <property type="nucleotide sequence ID" value="NZ_JARTTN020000001.1"/>
</dbReference>
<dbReference type="EMBL" id="JARTTN020000001">
    <property type="protein sequence ID" value="MEC6056423.1"/>
    <property type="molecule type" value="Genomic_DNA"/>
</dbReference>
<evidence type="ECO:0000313" key="2">
    <source>
        <dbReference type="EMBL" id="MEC6056423.1"/>
    </source>
</evidence>
<evidence type="ECO:0000313" key="3">
    <source>
        <dbReference type="Proteomes" id="UP001176846"/>
    </source>
</evidence>
<accession>A0AAW9PDB5</accession>
<feature type="region of interest" description="Disordered" evidence="1">
    <location>
        <begin position="508"/>
        <end position="541"/>
    </location>
</feature>